<dbReference type="InterPro" id="IPR015421">
    <property type="entry name" value="PyrdxlP-dep_Trfase_major"/>
</dbReference>
<dbReference type="Pfam" id="PF22493">
    <property type="entry name" value="PUF_NOP9"/>
    <property type="match status" value="1"/>
</dbReference>
<dbReference type="Proteomes" id="UP000714618">
    <property type="component" value="Unassembled WGS sequence"/>
</dbReference>
<dbReference type="GO" id="GO:0016831">
    <property type="term" value="F:carboxy-lyase activity"/>
    <property type="evidence" value="ECO:0007669"/>
    <property type="project" value="UniProtKB-KW"/>
</dbReference>
<keyword evidence="4" id="KW-0210">Decarboxylase</keyword>
<evidence type="ECO:0000256" key="3">
    <source>
        <dbReference type="ARBA" id="ARBA00022737"/>
    </source>
</evidence>
<sequence>MPRELKKRGRRGEEKKRKLEEEEETHQEFAQPKRQRTEDGVDAAAEQQDFVGLGQDGAYTNGDYQDGEGHGPPVEQVFFGMLDEEEQEYFKRADEMLEMNNFADADERSLFLANVYREANGKELKIANSQSCSRLMERLIQLSTPAQLKTLFQKFSGNFMHLFQHRFASHCCEKLFIQAAPVVTEELLHPPKPEDQTTADDDVYVSMENLFLFTLGEMEGNVGFLMTDRFASHTLRVLLLVLAGEPLSDSTNKSLMQSKRKEHVTVNGTTSNDKEDATPKDKEDRRPVPKSFTEALEKLMTASVSGLDTTSLRALATHQLGNPALQLLIRLELTHFGKSKAKDENSIFRTLLPDDPITPECDSASFINGLLFDPIGSHLIECIVEHAPGKMFKSLYRGLLKDRMASLARNEIACYVACKVLERLSKDDLLEAHEQICPQIPSLLERNRFAVIKTLIARCAVREIDSQAIAVQLSEAYNGPEGFDIAKLLKPDTDEAAATNGNPPPEGMPAHIAEERTNPHTIKLQGSLLAQCMILVPGALSALILESLASLPPTTLQKMASDTIICRTLQAAMTSHNASIISRRKLIQQFFGHIGEMALDSKASRVVDAIWEGTHGLAFIRERIAEELNENEASLRDNPCGRAVWKNWKMDLYKRRRGEWVKQSKIKASNDGFQSFSEVDTNLKAANNVHANRKTRHGQQQAANAATQQQQQAGTERKVRSNWRERHAANKARSQQAREKHVAGGSRPSGSSSSSKHASGANALLNSIQELIIPFIRSADEDAAIKHTGHGLAIEGKGPRTALVEHHPPNKLKSLFDVQLPEASQGKTGLLEVVQKLLKYSVNTWDQGFMDKLYASTNAVGVVSELLLAVLNTNLHVYQVSPALTIVEKTTSKALANLFGFTGPHGGGISQPGGSASNATSIAIARNTLFQKPKRKGSMEGGLRCLPLRMAAQMFGFGSSAVIGVAVDKQGRMLPSALDEAIQKSKDAGEVPFYVNATAGTTVLGSYDPISAIADICQKHKLWLHIDGSWGGPVIFSATHKHKLAGIEKADSIGVTPHKMLSVPMTCSFLLGKDMRNFQKAMTLPAGYLFHNPDDEDASIADVGNNTTTDVNRPEAEIWDLADLTPQCGRRGDALKLALSWIYYGSDGFEASIDAAFSAASTLASLVSTNSAFTLVSENPPPCWQVCFYYNKQQDPETNSRITEMVTKRLIPRGFMVDYAPGEDGRFFRVVVNPATRKGTLEGLVKAIEEIGNEVKWDITVMTNVHMRMRVHVNQESKKSEKLRREVDGTTNRGFARTAVTKAVQLTKGEGGRSTTLHTTNLMTTPVRSRPIAPETFVVVINASIVEFFLAGSNVPAAGELLTKSINALPVDADISAPVTKRAVAIDLGGVGAELKQREVADEKRNREADAEEEKRAVSVDLGSLGVDIKKHEADAEKEKRAVSVDLGSLGFDIKKRTLLDGLDIQGSDVPLLGELLTKIVDSLKVSPE</sequence>
<feature type="compositionally biased region" description="Basic and acidic residues" evidence="9">
    <location>
        <begin position="715"/>
        <end position="728"/>
    </location>
</feature>
<organism evidence="10 11">
    <name type="scientific">Aureobasidium mustum</name>
    <dbReference type="NCBI Taxonomy" id="2773714"/>
    <lineage>
        <taxon>Eukaryota</taxon>
        <taxon>Fungi</taxon>
        <taxon>Dikarya</taxon>
        <taxon>Ascomycota</taxon>
        <taxon>Pezizomycotina</taxon>
        <taxon>Dothideomycetes</taxon>
        <taxon>Dothideomycetidae</taxon>
        <taxon>Dothideales</taxon>
        <taxon>Saccotheciaceae</taxon>
        <taxon>Aureobasidium</taxon>
    </lineage>
</organism>
<comment type="cofactor">
    <cofactor evidence="1 8">
        <name>pyridoxal 5'-phosphate</name>
        <dbReference type="ChEBI" id="CHEBI:597326"/>
    </cofactor>
</comment>
<evidence type="ECO:0008006" key="12">
    <source>
        <dbReference type="Google" id="ProtNLM"/>
    </source>
</evidence>
<keyword evidence="6" id="KW-0456">Lyase</keyword>
<evidence type="ECO:0000256" key="5">
    <source>
        <dbReference type="ARBA" id="ARBA00022898"/>
    </source>
</evidence>
<proteinExistence type="inferred from homology"/>
<dbReference type="PANTHER" id="PTHR45677:SF8">
    <property type="entry name" value="CYSTEINE SULFINIC ACID DECARBOXYLASE"/>
    <property type="match status" value="1"/>
</dbReference>
<dbReference type="OrthoDB" id="392571at2759"/>
<dbReference type="GO" id="GO:0030170">
    <property type="term" value="F:pyridoxal phosphate binding"/>
    <property type="evidence" value="ECO:0007669"/>
    <property type="project" value="InterPro"/>
</dbReference>
<feature type="compositionally biased region" description="Basic and acidic residues" evidence="9">
    <location>
        <begin position="272"/>
        <end position="287"/>
    </location>
</feature>
<dbReference type="Gene3D" id="1.25.10.10">
    <property type="entry name" value="Leucine-rich Repeat Variant"/>
    <property type="match status" value="2"/>
</dbReference>
<dbReference type="InterPro" id="IPR021115">
    <property type="entry name" value="Pyridoxal-P_BS"/>
</dbReference>
<feature type="compositionally biased region" description="Basic residues" evidence="9">
    <location>
        <begin position="1"/>
        <end position="10"/>
    </location>
</feature>
<dbReference type="PROSITE" id="PS00392">
    <property type="entry name" value="DDC_GAD_HDC_YDC"/>
    <property type="match status" value="1"/>
</dbReference>
<dbReference type="PANTHER" id="PTHR45677">
    <property type="entry name" value="GLUTAMATE DECARBOXYLASE-RELATED"/>
    <property type="match status" value="1"/>
</dbReference>
<evidence type="ECO:0000256" key="4">
    <source>
        <dbReference type="ARBA" id="ARBA00022793"/>
    </source>
</evidence>
<gene>
    <name evidence="10" type="ORF">AWRI4233_LOCUS41</name>
</gene>
<comment type="function">
    <text evidence="7">RNA-binding nucleolar protein required for pre-rRNA processing. Involved in production of 18S rRNA and assembly of small ribosomal subunit.</text>
</comment>
<feature type="region of interest" description="Disordered" evidence="9">
    <location>
        <begin position="1"/>
        <end position="74"/>
    </location>
</feature>
<dbReference type="InterPro" id="IPR001313">
    <property type="entry name" value="Pumilio_RNA-bd_rpt"/>
</dbReference>
<feature type="modified residue" description="N6-(pyridoxal phosphate)lysine" evidence="8">
    <location>
        <position position="1059"/>
    </location>
</feature>
<dbReference type="InterPro" id="IPR015424">
    <property type="entry name" value="PyrdxlP-dep_Trfase"/>
</dbReference>
<name>A0A9N8P7Y4_9PEZI</name>
<feature type="region of interest" description="Disordered" evidence="9">
    <location>
        <begin position="251"/>
        <end position="289"/>
    </location>
</feature>
<dbReference type="Gene3D" id="3.90.1150.170">
    <property type="match status" value="1"/>
</dbReference>
<accession>A0A9N8P7Y4</accession>
<keyword evidence="3" id="KW-0677">Repeat</keyword>
<dbReference type="SUPFAM" id="SSF48371">
    <property type="entry name" value="ARM repeat"/>
    <property type="match status" value="1"/>
</dbReference>
<reference evidence="10" key="1">
    <citation type="submission" date="2020-06" db="EMBL/GenBank/DDBJ databases">
        <authorList>
            <person name="Onetto C."/>
        </authorList>
    </citation>
    <scope>NUCLEOTIDE SEQUENCE</scope>
</reference>
<evidence type="ECO:0000313" key="10">
    <source>
        <dbReference type="EMBL" id="CAD0085113.1"/>
    </source>
</evidence>
<dbReference type="GO" id="GO:0003723">
    <property type="term" value="F:RNA binding"/>
    <property type="evidence" value="ECO:0007669"/>
    <property type="project" value="InterPro"/>
</dbReference>
<keyword evidence="5 8" id="KW-0663">Pyridoxal phosphate</keyword>
<evidence type="ECO:0000256" key="2">
    <source>
        <dbReference type="ARBA" id="ARBA00009533"/>
    </source>
</evidence>
<feature type="compositionally biased region" description="Low complexity" evidence="9">
    <location>
        <begin position="743"/>
        <end position="758"/>
    </location>
</feature>
<dbReference type="Gene3D" id="3.40.640.10">
    <property type="entry name" value="Type I PLP-dependent aspartate aminotransferase-like (Major domain)"/>
    <property type="match status" value="1"/>
</dbReference>
<feature type="compositionally biased region" description="Low complexity" evidence="9">
    <location>
        <begin position="699"/>
        <end position="713"/>
    </location>
</feature>
<comment type="similarity">
    <text evidence="2">Belongs to the group II decarboxylase family.</text>
</comment>
<evidence type="ECO:0000256" key="8">
    <source>
        <dbReference type="PIRSR" id="PIRSR602129-50"/>
    </source>
</evidence>
<dbReference type="SMART" id="SM00025">
    <property type="entry name" value="Pumilio"/>
    <property type="match status" value="5"/>
</dbReference>
<feature type="region of interest" description="Disordered" evidence="9">
    <location>
        <begin position="692"/>
        <end position="758"/>
    </location>
</feature>
<protein>
    <recommendedName>
        <fullName evidence="12">PLP-dependent transferase</fullName>
    </recommendedName>
</protein>
<feature type="compositionally biased region" description="Basic and acidic residues" evidence="9">
    <location>
        <begin position="11"/>
        <end position="20"/>
    </location>
</feature>
<evidence type="ECO:0000256" key="7">
    <source>
        <dbReference type="ARBA" id="ARBA00024893"/>
    </source>
</evidence>
<dbReference type="InterPro" id="IPR002129">
    <property type="entry name" value="PyrdxlP-dep_de-COase"/>
</dbReference>
<dbReference type="GO" id="GO:0005737">
    <property type="term" value="C:cytoplasm"/>
    <property type="evidence" value="ECO:0007669"/>
    <property type="project" value="TreeGrafter"/>
</dbReference>
<keyword evidence="11" id="KW-1185">Reference proteome</keyword>
<evidence type="ECO:0000313" key="11">
    <source>
        <dbReference type="Proteomes" id="UP000714618"/>
    </source>
</evidence>
<dbReference type="GO" id="GO:0019752">
    <property type="term" value="P:carboxylic acid metabolic process"/>
    <property type="evidence" value="ECO:0007669"/>
    <property type="project" value="InterPro"/>
</dbReference>
<dbReference type="SUPFAM" id="SSF53383">
    <property type="entry name" value="PLP-dependent transferases"/>
    <property type="match status" value="1"/>
</dbReference>
<evidence type="ECO:0000256" key="6">
    <source>
        <dbReference type="ARBA" id="ARBA00023239"/>
    </source>
</evidence>
<dbReference type="Pfam" id="PF00282">
    <property type="entry name" value="Pyridoxal_deC"/>
    <property type="match status" value="1"/>
</dbReference>
<evidence type="ECO:0000256" key="1">
    <source>
        <dbReference type="ARBA" id="ARBA00001933"/>
    </source>
</evidence>
<dbReference type="InterPro" id="IPR011989">
    <property type="entry name" value="ARM-like"/>
</dbReference>
<comment type="caution">
    <text evidence="10">The sequence shown here is derived from an EMBL/GenBank/DDBJ whole genome shotgun (WGS) entry which is preliminary data.</text>
</comment>
<dbReference type="EMBL" id="CAIJEO010000002">
    <property type="protein sequence ID" value="CAD0085113.1"/>
    <property type="molecule type" value="Genomic_DNA"/>
</dbReference>
<dbReference type="InterPro" id="IPR016024">
    <property type="entry name" value="ARM-type_fold"/>
</dbReference>
<evidence type="ECO:0000256" key="9">
    <source>
        <dbReference type="SAM" id="MobiDB-lite"/>
    </source>
</evidence>